<feature type="non-terminal residue" evidence="1">
    <location>
        <position position="56"/>
    </location>
</feature>
<sequence>MQDWLGEYRRNHNGRSPEEWEYYKHLLAIDANRSIGEEDYQAILGDQDSISTQIGL</sequence>
<dbReference type="EMBL" id="LAZR01000206">
    <property type="protein sequence ID" value="KKN82104.1"/>
    <property type="molecule type" value="Genomic_DNA"/>
</dbReference>
<organism evidence="1">
    <name type="scientific">marine sediment metagenome</name>
    <dbReference type="NCBI Taxonomy" id="412755"/>
    <lineage>
        <taxon>unclassified sequences</taxon>
        <taxon>metagenomes</taxon>
        <taxon>ecological metagenomes</taxon>
    </lineage>
</organism>
<protein>
    <submittedName>
        <fullName evidence="1">Uncharacterized protein</fullName>
    </submittedName>
</protein>
<dbReference type="AlphaFoldDB" id="A0A0F9TRY3"/>
<evidence type="ECO:0000313" key="1">
    <source>
        <dbReference type="EMBL" id="KKN82104.1"/>
    </source>
</evidence>
<gene>
    <name evidence="1" type="ORF">LCGC14_0313710</name>
</gene>
<accession>A0A0F9TRY3</accession>
<name>A0A0F9TRY3_9ZZZZ</name>
<reference evidence="1" key="1">
    <citation type="journal article" date="2015" name="Nature">
        <title>Complex archaea that bridge the gap between prokaryotes and eukaryotes.</title>
        <authorList>
            <person name="Spang A."/>
            <person name="Saw J.H."/>
            <person name="Jorgensen S.L."/>
            <person name="Zaremba-Niedzwiedzka K."/>
            <person name="Martijn J."/>
            <person name="Lind A.E."/>
            <person name="van Eijk R."/>
            <person name="Schleper C."/>
            <person name="Guy L."/>
            <person name="Ettema T.J."/>
        </authorList>
    </citation>
    <scope>NUCLEOTIDE SEQUENCE</scope>
</reference>
<proteinExistence type="predicted"/>
<comment type="caution">
    <text evidence="1">The sequence shown here is derived from an EMBL/GenBank/DDBJ whole genome shotgun (WGS) entry which is preliminary data.</text>
</comment>